<evidence type="ECO:0000313" key="4">
    <source>
        <dbReference type="Proteomes" id="UP000807353"/>
    </source>
</evidence>
<name>A0A9P5Y4M7_9AGAR</name>
<evidence type="ECO:0000259" key="2">
    <source>
        <dbReference type="Pfam" id="PF20151"/>
    </source>
</evidence>
<protein>
    <recommendedName>
        <fullName evidence="2">DUF6533 domain-containing protein</fullName>
    </recommendedName>
</protein>
<evidence type="ECO:0000313" key="3">
    <source>
        <dbReference type="EMBL" id="KAF9463218.1"/>
    </source>
</evidence>
<comment type="caution">
    <text evidence="3">The sequence shown here is derived from an EMBL/GenBank/DDBJ whole genome shotgun (WGS) entry which is preliminary data.</text>
</comment>
<organism evidence="3 4">
    <name type="scientific">Collybia nuda</name>
    <dbReference type="NCBI Taxonomy" id="64659"/>
    <lineage>
        <taxon>Eukaryota</taxon>
        <taxon>Fungi</taxon>
        <taxon>Dikarya</taxon>
        <taxon>Basidiomycota</taxon>
        <taxon>Agaricomycotina</taxon>
        <taxon>Agaricomycetes</taxon>
        <taxon>Agaricomycetidae</taxon>
        <taxon>Agaricales</taxon>
        <taxon>Tricholomatineae</taxon>
        <taxon>Clitocybaceae</taxon>
        <taxon>Collybia</taxon>
    </lineage>
</organism>
<keyword evidence="1" id="KW-1133">Transmembrane helix</keyword>
<proteinExistence type="predicted"/>
<dbReference type="AlphaFoldDB" id="A0A9P5Y4M7"/>
<gene>
    <name evidence="3" type="ORF">BDZ94DRAFT_1259404</name>
</gene>
<sequence>MGPRDLVLRNCIIFTATTCLIWDGLLSFSDEYKYIWRGPWTAVKVIYIFSRWFGITIQIINCALVSSPTFSLSQLPPEICRQWFGFQTFAGSCLLGTLVAVLALRVYALYNKDRRIGILLIVILSTTFIISVVLGILTVRALQFDGNCGAPTPPKEAAYFRHHLFLQHSIHSTDIHTYSVLLISVHSLMLILTIHKRNIGSHDGTRVPVIRVVIRDGAWVFIAVCAMLSVMVLYSFAIIVAAHVLFPWPITMVSIFTCRLVLNMQRLKVDDPEVHSDLTSCIDVDSSSLG</sequence>
<keyword evidence="1" id="KW-0472">Membrane</keyword>
<feature type="transmembrane region" description="Helical" evidence="1">
    <location>
        <begin position="86"/>
        <end position="104"/>
    </location>
</feature>
<feature type="transmembrane region" description="Helical" evidence="1">
    <location>
        <begin position="175"/>
        <end position="195"/>
    </location>
</feature>
<keyword evidence="4" id="KW-1185">Reference proteome</keyword>
<feature type="transmembrane region" description="Helical" evidence="1">
    <location>
        <begin position="245"/>
        <end position="262"/>
    </location>
</feature>
<reference evidence="3" key="1">
    <citation type="submission" date="2020-11" db="EMBL/GenBank/DDBJ databases">
        <authorList>
            <consortium name="DOE Joint Genome Institute"/>
            <person name="Ahrendt S."/>
            <person name="Riley R."/>
            <person name="Andreopoulos W."/>
            <person name="Labutti K."/>
            <person name="Pangilinan J."/>
            <person name="Ruiz-Duenas F.J."/>
            <person name="Barrasa J.M."/>
            <person name="Sanchez-Garcia M."/>
            <person name="Camarero S."/>
            <person name="Miyauchi S."/>
            <person name="Serrano A."/>
            <person name="Linde D."/>
            <person name="Babiker R."/>
            <person name="Drula E."/>
            <person name="Ayuso-Fernandez I."/>
            <person name="Pacheco R."/>
            <person name="Padilla G."/>
            <person name="Ferreira P."/>
            <person name="Barriuso J."/>
            <person name="Kellner H."/>
            <person name="Castanera R."/>
            <person name="Alfaro M."/>
            <person name="Ramirez L."/>
            <person name="Pisabarro A.G."/>
            <person name="Kuo A."/>
            <person name="Tritt A."/>
            <person name="Lipzen A."/>
            <person name="He G."/>
            <person name="Yan M."/>
            <person name="Ng V."/>
            <person name="Cullen D."/>
            <person name="Martin F."/>
            <person name="Rosso M.-N."/>
            <person name="Henrissat B."/>
            <person name="Hibbett D."/>
            <person name="Martinez A.T."/>
            <person name="Grigoriev I.V."/>
        </authorList>
    </citation>
    <scope>NUCLEOTIDE SEQUENCE</scope>
    <source>
        <strain evidence="3">CBS 247.69</strain>
    </source>
</reference>
<dbReference type="Pfam" id="PF20151">
    <property type="entry name" value="DUF6533"/>
    <property type="match status" value="1"/>
</dbReference>
<feature type="transmembrane region" description="Helical" evidence="1">
    <location>
        <begin position="116"/>
        <end position="137"/>
    </location>
</feature>
<feature type="transmembrane region" description="Helical" evidence="1">
    <location>
        <begin position="45"/>
        <end position="66"/>
    </location>
</feature>
<feature type="transmembrane region" description="Helical" evidence="1">
    <location>
        <begin position="216"/>
        <end position="239"/>
    </location>
</feature>
<dbReference type="EMBL" id="MU150264">
    <property type="protein sequence ID" value="KAF9463218.1"/>
    <property type="molecule type" value="Genomic_DNA"/>
</dbReference>
<evidence type="ECO:0000256" key="1">
    <source>
        <dbReference type="SAM" id="Phobius"/>
    </source>
</evidence>
<feature type="transmembrane region" description="Helical" evidence="1">
    <location>
        <begin position="6"/>
        <end position="25"/>
    </location>
</feature>
<dbReference type="Proteomes" id="UP000807353">
    <property type="component" value="Unassembled WGS sequence"/>
</dbReference>
<feature type="domain" description="DUF6533" evidence="2">
    <location>
        <begin position="12"/>
        <end position="55"/>
    </location>
</feature>
<dbReference type="OrthoDB" id="3020506at2759"/>
<accession>A0A9P5Y4M7</accession>
<dbReference type="InterPro" id="IPR045340">
    <property type="entry name" value="DUF6533"/>
</dbReference>
<keyword evidence="1" id="KW-0812">Transmembrane</keyword>